<keyword evidence="3" id="KW-0862">Zinc</keyword>
<organism evidence="7 8">
    <name type="scientific">Elaeis guineensis var. tenera</name>
    <name type="common">Oil palm</name>
    <dbReference type="NCBI Taxonomy" id="51953"/>
    <lineage>
        <taxon>Eukaryota</taxon>
        <taxon>Viridiplantae</taxon>
        <taxon>Streptophyta</taxon>
        <taxon>Embryophyta</taxon>
        <taxon>Tracheophyta</taxon>
        <taxon>Spermatophyta</taxon>
        <taxon>Magnoliopsida</taxon>
        <taxon>Liliopsida</taxon>
        <taxon>Arecaceae</taxon>
        <taxon>Arecoideae</taxon>
        <taxon>Cocoseae</taxon>
        <taxon>Elaeidinae</taxon>
        <taxon>Elaeis</taxon>
    </lineage>
</organism>
<keyword evidence="5" id="KW-0472">Membrane</keyword>
<keyword evidence="5" id="KW-1133">Transmembrane helix</keyword>
<dbReference type="PROSITE" id="PS51292">
    <property type="entry name" value="ZF_RING_CH"/>
    <property type="match status" value="1"/>
</dbReference>
<dbReference type="Gene3D" id="3.30.40.10">
    <property type="entry name" value="Zinc/RING finger domain, C3HC4 (zinc finger)"/>
    <property type="match status" value="1"/>
</dbReference>
<feature type="compositionally biased region" description="Polar residues" evidence="4">
    <location>
        <begin position="33"/>
        <end position="60"/>
    </location>
</feature>
<dbReference type="InterPro" id="IPR013083">
    <property type="entry name" value="Znf_RING/FYVE/PHD"/>
</dbReference>
<keyword evidence="1" id="KW-0479">Metal-binding</keyword>
<feature type="transmembrane region" description="Helical" evidence="5">
    <location>
        <begin position="392"/>
        <end position="410"/>
    </location>
</feature>
<evidence type="ECO:0000256" key="2">
    <source>
        <dbReference type="ARBA" id="ARBA00022771"/>
    </source>
</evidence>
<feature type="transmembrane region" description="Helical" evidence="5">
    <location>
        <begin position="361"/>
        <end position="386"/>
    </location>
</feature>
<accession>A0A6I9QCQ4</accession>
<dbReference type="SMART" id="SM00744">
    <property type="entry name" value="RINGv"/>
    <property type="match status" value="1"/>
</dbReference>
<feature type="domain" description="RING-CH-type" evidence="6">
    <location>
        <begin position="226"/>
        <end position="288"/>
    </location>
</feature>
<dbReference type="SUPFAM" id="SSF57850">
    <property type="entry name" value="RING/U-box"/>
    <property type="match status" value="1"/>
</dbReference>
<proteinExistence type="predicted"/>
<dbReference type="GO" id="GO:0008270">
    <property type="term" value="F:zinc ion binding"/>
    <property type="evidence" value="ECO:0007669"/>
    <property type="project" value="UniProtKB-KW"/>
</dbReference>
<evidence type="ECO:0000256" key="1">
    <source>
        <dbReference type="ARBA" id="ARBA00022723"/>
    </source>
</evidence>
<dbReference type="InterPro" id="IPR011016">
    <property type="entry name" value="Znf_RING-CH"/>
</dbReference>
<feature type="transmembrane region" description="Helical" evidence="5">
    <location>
        <begin position="422"/>
        <end position="444"/>
    </location>
</feature>
<dbReference type="PANTHER" id="PTHR46158:SF2">
    <property type="entry name" value="OS02G0165000 PROTEIN"/>
    <property type="match status" value="1"/>
</dbReference>
<dbReference type="Proteomes" id="UP000504607">
    <property type="component" value="Chromosome 1"/>
</dbReference>
<dbReference type="CDD" id="cd16495">
    <property type="entry name" value="RING_CH-C4HC3_MARCH"/>
    <property type="match status" value="1"/>
</dbReference>
<evidence type="ECO:0000313" key="8">
    <source>
        <dbReference type="RefSeq" id="XP_010906542.1"/>
    </source>
</evidence>
<name>A0A6I9QCQ4_ELAGV</name>
<dbReference type="AlphaFoldDB" id="A0A6I9QCQ4"/>
<protein>
    <submittedName>
        <fullName evidence="8 9">Uncharacterized protein LOC105033430 isoform X1</fullName>
    </submittedName>
</protein>
<dbReference type="OrthoDB" id="764463at2759"/>
<keyword evidence="5" id="KW-0812">Transmembrane</keyword>
<feature type="transmembrane region" description="Helical" evidence="5">
    <location>
        <begin position="330"/>
        <end position="349"/>
    </location>
</feature>
<gene>
    <name evidence="8 9" type="primary">LOC105033430</name>
</gene>
<feature type="region of interest" description="Disordered" evidence="4">
    <location>
        <begin position="15"/>
        <end position="77"/>
    </location>
</feature>
<evidence type="ECO:0000256" key="3">
    <source>
        <dbReference type="ARBA" id="ARBA00022833"/>
    </source>
</evidence>
<dbReference type="Pfam" id="PF12906">
    <property type="entry name" value="RINGv"/>
    <property type="match status" value="1"/>
</dbReference>
<dbReference type="PANTHER" id="PTHR46158">
    <property type="entry name" value="OS02G0165000 PROTEIN"/>
    <property type="match status" value="1"/>
</dbReference>
<evidence type="ECO:0000259" key="6">
    <source>
        <dbReference type="PROSITE" id="PS51292"/>
    </source>
</evidence>
<sequence length="501" mass="55496">MASSGTPSRLDVEALQNLSDQQVSDAGERVQGETVSRSLETPLPTSMERTISPVSNFSSNRKNRLPPRQTSARTKSSIRTQLPQFGFQTTDSTTQCDQAVLAQTLFSEQQQEKTSAWRPSSLTKDVSSVSAHRTRSLPVTQVAGSGLPSVQENLKVDPTDLDKEDIQKQIPRSFSLPGNVKSSLQQINSFGGLVRVISANSHSTIGGSSPNHAVEANEETQDEGEDILEEEAVCRICLLEFMDGRQVLKMECSCKGELALAHEECAVKWFIIKGNRTCDICKQDVKNLPVTLMRLQHPQTASVQPPDALWQRQASHHCSILASNRFCNDVQFLVTFSMLFYICFLELLITTTSKKQASDTGIHTLAISLTLGSVLGFLSSMIACLVASGSCIWVYAFFQFAVVILCAYIFQHMNFSYCLQNLQLKVTAIIMVLLSSFVGFGIAISTNTLFQDYLSQRARWYLQFALQRNVRGGHHTNSIDNLEIENMDAPQHQEIRNNAGV</sequence>
<dbReference type="RefSeq" id="XP_010906542.1">
    <property type="nucleotide sequence ID" value="XM_010908240.3"/>
</dbReference>
<reference evidence="8 9" key="1">
    <citation type="submission" date="2025-04" db="UniProtKB">
        <authorList>
            <consortium name="RefSeq"/>
        </authorList>
    </citation>
    <scope>IDENTIFICATION</scope>
</reference>
<evidence type="ECO:0000313" key="9">
    <source>
        <dbReference type="RefSeq" id="XP_029116985.1"/>
    </source>
</evidence>
<evidence type="ECO:0000256" key="5">
    <source>
        <dbReference type="SAM" id="Phobius"/>
    </source>
</evidence>
<keyword evidence="2" id="KW-0863">Zinc-finger</keyword>
<evidence type="ECO:0000256" key="4">
    <source>
        <dbReference type="SAM" id="MobiDB-lite"/>
    </source>
</evidence>
<keyword evidence="7" id="KW-1185">Reference proteome</keyword>
<evidence type="ECO:0000313" key="7">
    <source>
        <dbReference type="Proteomes" id="UP000504607"/>
    </source>
</evidence>
<feature type="compositionally biased region" description="Polar residues" evidence="4">
    <location>
        <begin position="68"/>
        <end position="77"/>
    </location>
</feature>
<dbReference type="RefSeq" id="XP_029116985.1">
    <property type="nucleotide sequence ID" value="XM_029261152.1"/>
</dbReference>